<dbReference type="GO" id="GO:0003755">
    <property type="term" value="F:peptidyl-prolyl cis-trans isomerase activity"/>
    <property type="evidence" value="ECO:0007669"/>
    <property type="project" value="UniProtKB-EC"/>
</dbReference>
<dbReference type="CDD" id="cd00317">
    <property type="entry name" value="cyclophilin"/>
    <property type="match status" value="1"/>
</dbReference>
<proteinExistence type="predicted"/>
<dbReference type="Pfam" id="PF00160">
    <property type="entry name" value="Pro_isomerase"/>
    <property type="match status" value="1"/>
</dbReference>
<dbReference type="InterPro" id="IPR029000">
    <property type="entry name" value="Cyclophilin-like_dom_sf"/>
</dbReference>
<keyword evidence="2" id="KW-0472">Membrane</keyword>
<keyword evidence="2" id="KW-1133">Transmembrane helix</keyword>
<feature type="region of interest" description="Disordered" evidence="1">
    <location>
        <begin position="247"/>
        <end position="268"/>
    </location>
</feature>
<feature type="domain" description="PPIase cyclophilin-type" evidence="3">
    <location>
        <begin position="121"/>
        <end position="267"/>
    </location>
</feature>
<dbReference type="EC" id="5.2.1.8" evidence="4"/>
<accession>A0A1J5PZC2</accession>
<gene>
    <name evidence="4" type="primary">cypB_2</name>
    <name evidence="4" type="ORF">GALL_414970</name>
</gene>
<evidence type="ECO:0000256" key="1">
    <source>
        <dbReference type="SAM" id="MobiDB-lite"/>
    </source>
</evidence>
<dbReference type="InterPro" id="IPR002130">
    <property type="entry name" value="Cyclophilin-type_PPIase_dom"/>
</dbReference>
<dbReference type="SUPFAM" id="SSF50891">
    <property type="entry name" value="Cyclophilin-like"/>
    <property type="match status" value="1"/>
</dbReference>
<organism evidence="4">
    <name type="scientific">mine drainage metagenome</name>
    <dbReference type="NCBI Taxonomy" id="410659"/>
    <lineage>
        <taxon>unclassified sequences</taxon>
        <taxon>metagenomes</taxon>
        <taxon>ecological metagenomes</taxon>
    </lineage>
</organism>
<feature type="region of interest" description="Disordered" evidence="1">
    <location>
        <begin position="1"/>
        <end position="30"/>
    </location>
</feature>
<evidence type="ECO:0000313" key="4">
    <source>
        <dbReference type="EMBL" id="OIQ76817.1"/>
    </source>
</evidence>
<dbReference type="PRINTS" id="PR00153">
    <property type="entry name" value="CSAPPISMRASE"/>
</dbReference>
<protein>
    <submittedName>
        <fullName evidence="4">Peptidyl-prolyl cis-trans isomerase B</fullName>
        <ecNumber evidence="4">5.2.1.8</ecNumber>
    </submittedName>
</protein>
<dbReference type="PANTHER" id="PTHR45625:SF3">
    <property type="entry name" value="PEPTIDYL-PROLYL CIS-TRANS ISOMERASE B-RELATED"/>
    <property type="match status" value="1"/>
</dbReference>
<name>A0A1J5PZC2_9ZZZZ</name>
<dbReference type="EMBL" id="MLJW01001765">
    <property type="protein sequence ID" value="OIQ76817.1"/>
    <property type="molecule type" value="Genomic_DNA"/>
</dbReference>
<keyword evidence="4" id="KW-0413">Isomerase</keyword>
<evidence type="ECO:0000259" key="3">
    <source>
        <dbReference type="PROSITE" id="PS50072"/>
    </source>
</evidence>
<dbReference type="Gene3D" id="2.40.100.10">
    <property type="entry name" value="Cyclophilin-like"/>
    <property type="match status" value="1"/>
</dbReference>
<keyword evidence="2" id="KW-0812">Transmembrane</keyword>
<dbReference type="PANTHER" id="PTHR45625">
    <property type="entry name" value="PEPTIDYL-PROLYL CIS-TRANS ISOMERASE-RELATED"/>
    <property type="match status" value="1"/>
</dbReference>
<dbReference type="InterPro" id="IPR044666">
    <property type="entry name" value="Cyclophilin_A-like"/>
</dbReference>
<reference evidence="4" key="1">
    <citation type="submission" date="2016-10" db="EMBL/GenBank/DDBJ databases">
        <title>Sequence of Gallionella enrichment culture.</title>
        <authorList>
            <person name="Poehlein A."/>
            <person name="Muehling M."/>
            <person name="Daniel R."/>
        </authorList>
    </citation>
    <scope>NUCLEOTIDE SEQUENCE</scope>
</reference>
<dbReference type="PROSITE" id="PS50072">
    <property type="entry name" value="CSA_PPIASE_2"/>
    <property type="match status" value="1"/>
</dbReference>
<sequence>MSSQPPVRRNGGSTKRPKGPKVQTKVEPNPTFSRGTIGVLIALIAIAGLAISIGLGGFSSASKPLATATPSASATPAASTSKAPAGTVQCTYTKDTTTGGKFVGLPNATVTPGTKTATVTTNLGKIVFELSAKTPCTENSFAFLASKKFFDATPCHRLLNAVGFTALQCGDPTGTGTGGPGYKFADENLTGATYPRGTVAMANAGPGTNGSQFFFVYKDSKFGPNYTPFGRVISGLNVLDAIAANGTSNGSTDGAPKKPVTINTLTVN</sequence>
<evidence type="ECO:0000256" key="2">
    <source>
        <dbReference type="SAM" id="Phobius"/>
    </source>
</evidence>
<feature type="transmembrane region" description="Helical" evidence="2">
    <location>
        <begin position="37"/>
        <end position="58"/>
    </location>
</feature>
<dbReference type="AlphaFoldDB" id="A0A1J5PZC2"/>
<comment type="caution">
    <text evidence="4">The sequence shown here is derived from an EMBL/GenBank/DDBJ whole genome shotgun (WGS) entry which is preliminary data.</text>
</comment>